<evidence type="ECO:0000313" key="2">
    <source>
        <dbReference type="Proteomes" id="UP000030656"/>
    </source>
</evidence>
<proteinExistence type="predicted"/>
<evidence type="ECO:0000313" key="1">
    <source>
        <dbReference type="EMBL" id="ETW27646.1"/>
    </source>
</evidence>
<dbReference type="EMBL" id="KI928064">
    <property type="protein sequence ID" value="ETW27646.1"/>
    <property type="molecule type" value="Genomic_DNA"/>
</dbReference>
<organism evidence="1 2">
    <name type="scientific">Plasmodium falciparum FCH/4</name>
    <dbReference type="NCBI Taxonomy" id="1036724"/>
    <lineage>
        <taxon>Eukaryota</taxon>
        <taxon>Sar</taxon>
        <taxon>Alveolata</taxon>
        <taxon>Apicomplexa</taxon>
        <taxon>Aconoidasida</taxon>
        <taxon>Haemosporida</taxon>
        <taxon>Plasmodiidae</taxon>
        <taxon>Plasmodium</taxon>
        <taxon>Plasmodium (Laverania)</taxon>
    </lineage>
</organism>
<dbReference type="Proteomes" id="UP000030656">
    <property type="component" value="Unassembled WGS sequence"/>
</dbReference>
<name>A0A024VI96_PLAFA</name>
<gene>
    <name evidence="1" type="ORF">PFFCH_04929</name>
</gene>
<accession>A0A024VI96</accession>
<reference evidence="1 2" key="2">
    <citation type="submission" date="2013-02" db="EMBL/GenBank/DDBJ databases">
        <title>The Genome Sequence of Plasmodium falciparum FCH/4.</title>
        <authorList>
            <consortium name="The Broad Institute Genome Sequencing Platform"/>
            <consortium name="The Broad Institute Genome Sequencing Center for Infectious Disease"/>
            <person name="Neafsey D."/>
            <person name="Cheeseman I."/>
            <person name="Volkman S."/>
            <person name="Adams J."/>
            <person name="Walker B."/>
            <person name="Young S.K."/>
            <person name="Zeng Q."/>
            <person name="Gargeya S."/>
            <person name="Fitzgerald M."/>
            <person name="Haas B."/>
            <person name="Abouelleil A."/>
            <person name="Alvarado L."/>
            <person name="Arachchi H.M."/>
            <person name="Berlin A.M."/>
            <person name="Chapman S.B."/>
            <person name="Dewar J."/>
            <person name="Goldberg J."/>
            <person name="Griggs A."/>
            <person name="Gujja S."/>
            <person name="Hansen M."/>
            <person name="Howarth C."/>
            <person name="Imamovic A."/>
            <person name="Larimer J."/>
            <person name="McCowan C."/>
            <person name="Murphy C."/>
            <person name="Neiman D."/>
            <person name="Pearson M."/>
            <person name="Priest M."/>
            <person name="Roberts A."/>
            <person name="Saif S."/>
            <person name="Shea T."/>
            <person name="Sisk P."/>
            <person name="Sykes S."/>
            <person name="Wortman J."/>
            <person name="Nusbaum C."/>
            <person name="Birren B."/>
        </authorList>
    </citation>
    <scope>NUCLEOTIDE SEQUENCE [LARGE SCALE GENOMIC DNA]</scope>
    <source>
        <strain evidence="1 2">FCH/4</strain>
    </source>
</reference>
<reference evidence="1 2" key="1">
    <citation type="submission" date="2013-02" db="EMBL/GenBank/DDBJ databases">
        <title>The Genome Annotation of Plasmodium falciparum FCH/4.</title>
        <authorList>
            <consortium name="The Broad Institute Genome Sequencing Platform"/>
            <consortium name="The Broad Institute Genome Sequencing Center for Infectious Disease"/>
            <person name="Neafsey D."/>
            <person name="Hoffman S."/>
            <person name="Volkman S."/>
            <person name="Rosenthal P."/>
            <person name="Walker B."/>
            <person name="Young S.K."/>
            <person name="Zeng Q."/>
            <person name="Gargeya S."/>
            <person name="Fitzgerald M."/>
            <person name="Haas B."/>
            <person name="Abouelleil A."/>
            <person name="Allen A.W."/>
            <person name="Alvarado L."/>
            <person name="Arachchi H.M."/>
            <person name="Berlin A.M."/>
            <person name="Chapman S.B."/>
            <person name="Gainer-Dewar J."/>
            <person name="Goldberg J."/>
            <person name="Griggs A."/>
            <person name="Gujja S."/>
            <person name="Hansen M."/>
            <person name="Howarth C."/>
            <person name="Imamovic A."/>
            <person name="Ireland A."/>
            <person name="Larimer J."/>
            <person name="McCowan C."/>
            <person name="Murphy C."/>
            <person name="Pearson M."/>
            <person name="Poon T.W."/>
            <person name="Priest M."/>
            <person name="Roberts A."/>
            <person name="Saif S."/>
            <person name="Shea T."/>
            <person name="Sisk P."/>
            <person name="Sykes S."/>
            <person name="Wortman J."/>
            <person name="Nusbaum C."/>
            <person name="Birren B."/>
        </authorList>
    </citation>
    <scope>NUCLEOTIDE SEQUENCE [LARGE SCALE GENOMIC DNA]</scope>
    <source>
        <strain evidence="1 2">FCH/4</strain>
    </source>
</reference>
<sequence>MYIYIIYISSFFNV</sequence>
<protein>
    <submittedName>
        <fullName evidence="1">Uncharacterized protein</fullName>
    </submittedName>
</protein>